<feature type="transmembrane region" description="Helical" evidence="1">
    <location>
        <begin position="250"/>
        <end position="269"/>
    </location>
</feature>
<reference evidence="3" key="1">
    <citation type="journal article" date="2021" name="PeerJ">
        <title>Extensive microbial diversity within the chicken gut microbiome revealed by metagenomics and culture.</title>
        <authorList>
            <person name="Gilroy R."/>
            <person name="Ravi A."/>
            <person name="Getino M."/>
            <person name="Pursley I."/>
            <person name="Horton D.L."/>
            <person name="Alikhan N.F."/>
            <person name="Baker D."/>
            <person name="Gharbi K."/>
            <person name="Hall N."/>
            <person name="Watson M."/>
            <person name="Adriaenssens E.M."/>
            <person name="Foster-Nyarko E."/>
            <person name="Jarju S."/>
            <person name="Secka A."/>
            <person name="Antonio M."/>
            <person name="Oren A."/>
            <person name="Chaudhuri R.R."/>
            <person name="La Ragione R."/>
            <person name="Hildebrand F."/>
            <person name="Pallen M.J."/>
        </authorList>
    </citation>
    <scope>NUCLEOTIDE SEQUENCE</scope>
    <source>
        <strain evidence="3">CHK185-5351</strain>
    </source>
</reference>
<feature type="transmembrane region" description="Helical" evidence="1">
    <location>
        <begin position="371"/>
        <end position="390"/>
    </location>
</feature>
<keyword evidence="2" id="KW-0732">Signal</keyword>
<feature type="signal peptide" evidence="2">
    <location>
        <begin position="1"/>
        <end position="30"/>
    </location>
</feature>
<protein>
    <submittedName>
        <fullName evidence="3">Stage III sporulation protein AE</fullName>
    </submittedName>
</protein>
<comment type="caution">
    <text evidence="3">The sequence shown here is derived from an EMBL/GenBank/DDBJ whole genome shotgun (WGS) entry which is preliminary data.</text>
</comment>
<evidence type="ECO:0000256" key="1">
    <source>
        <dbReference type="SAM" id="Phobius"/>
    </source>
</evidence>
<gene>
    <name evidence="3" type="ORF">H9705_11025</name>
</gene>
<proteinExistence type="predicted"/>
<dbReference type="InterPro" id="IPR014194">
    <property type="entry name" value="Spore_III_AE"/>
</dbReference>
<sequence>MLRTMAFGKAVLLLPVLFCLLCFPAAHVQAAQDSEEEAAVREELETGVLSEMDLNGIEQAVDGLLEDTDFSFSEMLRRLMSGEEALGTDTLVELIVQVLTGTMAGQKRVLMQLIVLVLACAFLSNLSGLFSDGQLWETSFYIVYLLAFVLLVGAFQSVSQNLTVTIRGLVEFMKVLTPAYYLAVAAASGASTATMFYQIVLVVIGAVEGLIVTLILPAVHVYVLLALINHLSKEEFLSHMTELLETGIEWALKTSLGILVGLQIIRSLIAPALDAFRRTLIGKTASAIPGVGNAVNAVTEMVIGSAVLIRNCFGVTAIVVLFLAGLYPVLELLVTGLAYRVLAAFSQPVCDKRICNCLATVGKGYGLLLKVLLTVEMLFLMTIAILAGSFS</sequence>
<keyword evidence="1" id="KW-1133">Transmembrane helix</keyword>
<accession>A0A9D2NDK7</accession>
<feature type="transmembrane region" description="Helical" evidence="1">
    <location>
        <begin position="141"/>
        <end position="159"/>
    </location>
</feature>
<organism evidence="3 4">
    <name type="scientific">Candidatus Fusicatenibacter intestinigallinarum</name>
    <dbReference type="NCBI Taxonomy" id="2838598"/>
    <lineage>
        <taxon>Bacteria</taxon>
        <taxon>Bacillati</taxon>
        <taxon>Bacillota</taxon>
        <taxon>Clostridia</taxon>
        <taxon>Lachnospirales</taxon>
        <taxon>Lachnospiraceae</taxon>
        <taxon>Fusicatenibacter</taxon>
    </lineage>
</organism>
<feature type="transmembrane region" description="Helical" evidence="1">
    <location>
        <begin position="109"/>
        <end position="129"/>
    </location>
</feature>
<feature type="transmembrane region" description="Helical" evidence="1">
    <location>
        <begin position="210"/>
        <end position="230"/>
    </location>
</feature>
<dbReference type="Pfam" id="PF09546">
    <property type="entry name" value="Spore_III_AE"/>
    <property type="match status" value="1"/>
</dbReference>
<dbReference type="Proteomes" id="UP000823849">
    <property type="component" value="Unassembled WGS sequence"/>
</dbReference>
<feature type="transmembrane region" description="Helical" evidence="1">
    <location>
        <begin position="179"/>
        <end position="203"/>
    </location>
</feature>
<keyword evidence="1" id="KW-0472">Membrane</keyword>
<keyword evidence="1" id="KW-0812">Transmembrane</keyword>
<dbReference type="EMBL" id="DWWU01000045">
    <property type="protein sequence ID" value="HJC16327.1"/>
    <property type="molecule type" value="Genomic_DNA"/>
</dbReference>
<feature type="chain" id="PRO_5039379098" evidence="2">
    <location>
        <begin position="31"/>
        <end position="391"/>
    </location>
</feature>
<evidence type="ECO:0000313" key="4">
    <source>
        <dbReference type="Proteomes" id="UP000823849"/>
    </source>
</evidence>
<dbReference type="AlphaFoldDB" id="A0A9D2NDK7"/>
<evidence type="ECO:0000256" key="2">
    <source>
        <dbReference type="SAM" id="SignalP"/>
    </source>
</evidence>
<evidence type="ECO:0000313" key="3">
    <source>
        <dbReference type="EMBL" id="HJC16327.1"/>
    </source>
</evidence>
<name>A0A9D2NDK7_9FIRM</name>
<reference evidence="3" key="2">
    <citation type="submission" date="2021-04" db="EMBL/GenBank/DDBJ databases">
        <authorList>
            <person name="Gilroy R."/>
        </authorList>
    </citation>
    <scope>NUCLEOTIDE SEQUENCE</scope>
    <source>
        <strain evidence="3">CHK185-5351</strain>
    </source>
</reference>
<feature type="transmembrane region" description="Helical" evidence="1">
    <location>
        <begin position="308"/>
        <end position="330"/>
    </location>
</feature>